<dbReference type="OrthoDB" id="7770343at2759"/>
<dbReference type="EMBL" id="WJQU01002884">
    <property type="protein sequence ID" value="KAJ6629561.1"/>
    <property type="molecule type" value="Genomic_DNA"/>
</dbReference>
<reference evidence="1" key="1">
    <citation type="submission" date="2022-07" db="EMBL/GenBank/DDBJ databases">
        <authorList>
            <person name="Trinca V."/>
            <person name="Uliana J.V.C."/>
            <person name="Torres T.T."/>
            <person name="Ward R.J."/>
            <person name="Monesi N."/>
        </authorList>
    </citation>
    <scope>NUCLEOTIDE SEQUENCE</scope>
    <source>
        <strain evidence="1">HSMRA1968</strain>
        <tissue evidence="1">Whole embryos</tissue>
    </source>
</reference>
<organism evidence="1 2">
    <name type="scientific">Pseudolycoriella hygida</name>
    <dbReference type="NCBI Taxonomy" id="35572"/>
    <lineage>
        <taxon>Eukaryota</taxon>
        <taxon>Metazoa</taxon>
        <taxon>Ecdysozoa</taxon>
        <taxon>Arthropoda</taxon>
        <taxon>Hexapoda</taxon>
        <taxon>Insecta</taxon>
        <taxon>Pterygota</taxon>
        <taxon>Neoptera</taxon>
        <taxon>Endopterygota</taxon>
        <taxon>Diptera</taxon>
        <taxon>Nematocera</taxon>
        <taxon>Sciaroidea</taxon>
        <taxon>Sciaridae</taxon>
        <taxon>Pseudolycoriella</taxon>
    </lineage>
</organism>
<evidence type="ECO:0000313" key="2">
    <source>
        <dbReference type="Proteomes" id="UP001151699"/>
    </source>
</evidence>
<dbReference type="AlphaFoldDB" id="A0A9Q0RUR7"/>
<proteinExistence type="predicted"/>
<comment type="caution">
    <text evidence="1">The sequence shown here is derived from an EMBL/GenBank/DDBJ whole genome shotgun (WGS) entry which is preliminary data.</text>
</comment>
<protein>
    <submittedName>
        <fullName evidence="1">Uncharacterized protein</fullName>
    </submittedName>
</protein>
<sequence length="211" mass="24435">MEITAISEVPLIYETIHQKPNKNNVLVGGSSCFTCTALLTAGDSKHQIPLIFACQRIQNMAEGGPSSPCRASNRILRCFSGRYDVTEDEVKRFINVSTLVTNEKAKEIFRHFLETHKTSLALQTLKCFELADKMHNDASIRTEDNYDELKELMPAFIWEKRLDDAIEAKNEEILVEYFMRLMDECKRFIETHADFRRYRKTLLNKLKKCTC</sequence>
<keyword evidence="2" id="KW-1185">Reference proteome</keyword>
<name>A0A9Q0RUR7_9DIPT</name>
<accession>A0A9Q0RUR7</accession>
<evidence type="ECO:0000313" key="1">
    <source>
        <dbReference type="EMBL" id="KAJ6629561.1"/>
    </source>
</evidence>
<dbReference type="Proteomes" id="UP001151699">
    <property type="component" value="Unassembled WGS sequence"/>
</dbReference>
<gene>
    <name evidence="1" type="ORF">Bhyg_16920</name>
</gene>